<accession>A0A1E7FCK1</accession>
<dbReference type="PROSITE" id="PS51257">
    <property type="entry name" value="PROKAR_LIPOPROTEIN"/>
    <property type="match status" value="1"/>
</dbReference>
<dbReference type="EMBL" id="KV784359">
    <property type="protein sequence ID" value="OEU15912.1"/>
    <property type="molecule type" value="Genomic_DNA"/>
</dbReference>
<evidence type="ECO:0008006" key="6">
    <source>
        <dbReference type="Google" id="ProtNLM"/>
    </source>
</evidence>
<feature type="transmembrane region" description="Helical" evidence="2">
    <location>
        <begin position="354"/>
        <end position="375"/>
    </location>
</feature>
<evidence type="ECO:0000256" key="3">
    <source>
        <dbReference type="SAM" id="SignalP"/>
    </source>
</evidence>
<evidence type="ECO:0000313" key="5">
    <source>
        <dbReference type="Proteomes" id="UP000095751"/>
    </source>
</evidence>
<dbReference type="OrthoDB" id="47756at2759"/>
<evidence type="ECO:0000313" key="4">
    <source>
        <dbReference type="EMBL" id="OEU15912.1"/>
    </source>
</evidence>
<feature type="chain" id="PRO_5009192964" description="SEA domain-containing protein" evidence="3">
    <location>
        <begin position="27"/>
        <end position="437"/>
    </location>
</feature>
<feature type="compositionally biased region" description="Acidic residues" evidence="1">
    <location>
        <begin position="387"/>
        <end position="416"/>
    </location>
</feature>
<keyword evidence="2" id="KW-0812">Transmembrane</keyword>
<protein>
    <recommendedName>
        <fullName evidence="6">SEA domain-containing protein</fullName>
    </recommendedName>
</protein>
<proteinExistence type="predicted"/>
<gene>
    <name evidence="4" type="ORF">FRACYDRAFT_240607</name>
</gene>
<dbReference type="InParanoid" id="A0A1E7FCK1"/>
<organism evidence="4 5">
    <name type="scientific">Fragilariopsis cylindrus CCMP1102</name>
    <dbReference type="NCBI Taxonomy" id="635003"/>
    <lineage>
        <taxon>Eukaryota</taxon>
        <taxon>Sar</taxon>
        <taxon>Stramenopiles</taxon>
        <taxon>Ochrophyta</taxon>
        <taxon>Bacillariophyta</taxon>
        <taxon>Bacillariophyceae</taxon>
        <taxon>Bacillariophycidae</taxon>
        <taxon>Bacillariales</taxon>
        <taxon>Bacillariaceae</taxon>
        <taxon>Fragilariopsis</taxon>
    </lineage>
</organism>
<keyword evidence="2" id="KW-0472">Membrane</keyword>
<keyword evidence="3" id="KW-0732">Signal</keyword>
<evidence type="ECO:0000256" key="1">
    <source>
        <dbReference type="SAM" id="MobiDB-lite"/>
    </source>
</evidence>
<name>A0A1E7FCK1_9STRA</name>
<keyword evidence="5" id="KW-1185">Reference proteome</keyword>
<dbReference type="AlphaFoldDB" id="A0A1E7FCK1"/>
<sequence>MLVRSIIDVLLLLVLQASFGCHNVVAQTNQTTQIGNFTLTTTPTAIGDTGTEIQQQESMTRRTFITVEYDYRLEVNTTANSSSNAFGDVQGDIDSNILTFLQERLPNGDIPEGKQMPDIQFSTINSRYINMCYTESDICKFVKSRIRVSYAGVKPEHSVERVTLALIQEYLQDINDSDAMVDTMYAYPMYFSTVGQFQLLPVKGPMSDTDIEFFEETFYEVFNAISFSLDGDTVVTDAHYVYQSLTDMFPDLGGDGGISMTYSLSTDLKYFGKCRYCDKEQFVKIVDGLIENNLGALLKNLKRGFSSNYNNITYFMDVEDISYALPELPEGLPPIEDPSIFDRLAPTGSNPLPWYLYFGTIIAVCLLITGVLVVIRDQRQLSKEENSTDGESSEDIDPDDVDDAIEETSTMEEEDTVVSKKTVNSNGMHSDYEVYVY</sequence>
<reference evidence="4 5" key="1">
    <citation type="submission" date="2016-09" db="EMBL/GenBank/DDBJ databases">
        <title>Extensive genetic diversity and differential bi-allelic expression allows diatom success in the polar Southern Ocean.</title>
        <authorList>
            <consortium name="DOE Joint Genome Institute"/>
            <person name="Mock T."/>
            <person name="Otillar R.P."/>
            <person name="Strauss J."/>
            <person name="Dupont C."/>
            <person name="Frickenhaus S."/>
            <person name="Maumus F."/>
            <person name="Mcmullan M."/>
            <person name="Sanges R."/>
            <person name="Schmutz J."/>
            <person name="Toseland A."/>
            <person name="Valas R."/>
            <person name="Veluchamy A."/>
            <person name="Ward B.J."/>
            <person name="Allen A."/>
            <person name="Barry K."/>
            <person name="Falciatore A."/>
            <person name="Ferrante M."/>
            <person name="Fortunato A.E."/>
            <person name="Gloeckner G."/>
            <person name="Gruber A."/>
            <person name="Hipkin R."/>
            <person name="Janech M."/>
            <person name="Kroth P."/>
            <person name="Leese F."/>
            <person name="Lindquist E."/>
            <person name="Lyon B.R."/>
            <person name="Martin J."/>
            <person name="Mayer C."/>
            <person name="Parker M."/>
            <person name="Quesneville H."/>
            <person name="Raymond J."/>
            <person name="Uhlig C."/>
            <person name="Valentin K.U."/>
            <person name="Worden A.Z."/>
            <person name="Armbrust E.V."/>
            <person name="Bowler C."/>
            <person name="Green B."/>
            <person name="Moulton V."/>
            <person name="Van Oosterhout C."/>
            <person name="Grigoriev I."/>
        </authorList>
    </citation>
    <scope>NUCLEOTIDE SEQUENCE [LARGE SCALE GENOMIC DNA]</scope>
    <source>
        <strain evidence="4 5">CCMP1102</strain>
    </source>
</reference>
<dbReference type="Proteomes" id="UP000095751">
    <property type="component" value="Unassembled WGS sequence"/>
</dbReference>
<feature type="signal peptide" evidence="3">
    <location>
        <begin position="1"/>
        <end position="26"/>
    </location>
</feature>
<keyword evidence="2" id="KW-1133">Transmembrane helix</keyword>
<evidence type="ECO:0000256" key="2">
    <source>
        <dbReference type="SAM" id="Phobius"/>
    </source>
</evidence>
<dbReference type="KEGG" id="fcy:FRACYDRAFT_240607"/>
<feature type="region of interest" description="Disordered" evidence="1">
    <location>
        <begin position="382"/>
        <end position="424"/>
    </location>
</feature>